<proteinExistence type="predicted"/>
<accession>A0A7J6DJL1</accession>
<organism evidence="1 2">
    <name type="scientific">Onychostoma macrolepis</name>
    <dbReference type="NCBI Taxonomy" id="369639"/>
    <lineage>
        <taxon>Eukaryota</taxon>
        <taxon>Metazoa</taxon>
        <taxon>Chordata</taxon>
        <taxon>Craniata</taxon>
        <taxon>Vertebrata</taxon>
        <taxon>Euteleostomi</taxon>
        <taxon>Actinopterygii</taxon>
        <taxon>Neopterygii</taxon>
        <taxon>Teleostei</taxon>
        <taxon>Ostariophysi</taxon>
        <taxon>Cypriniformes</taxon>
        <taxon>Cyprinidae</taxon>
        <taxon>Acrossocheilinae</taxon>
        <taxon>Onychostoma</taxon>
    </lineage>
</organism>
<reference evidence="1 2" key="1">
    <citation type="submission" date="2020-04" db="EMBL/GenBank/DDBJ databases">
        <title>Chromosome-level genome assembly of a cyprinid fish Onychostoma macrolepis by integration of Nanopore Sequencing, Bionano and Hi-C technology.</title>
        <authorList>
            <person name="Wang D."/>
        </authorList>
    </citation>
    <scope>NUCLEOTIDE SEQUENCE [LARGE SCALE GENOMIC DNA]</scope>
    <source>
        <strain evidence="1">SWU-2019</strain>
        <tissue evidence="1">Muscle</tissue>
    </source>
</reference>
<dbReference type="Proteomes" id="UP000579812">
    <property type="component" value="Unassembled WGS sequence"/>
</dbReference>
<dbReference type="EMBL" id="JAAMOB010000001">
    <property type="protein sequence ID" value="KAF4118984.1"/>
    <property type="molecule type" value="Genomic_DNA"/>
</dbReference>
<name>A0A7J6DJL1_9TELE</name>
<evidence type="ECO:0000313" key="2">
    <source>
        <dbReference type="Proteomes" id="UP000579812"/>
    </source>
</evidence>
<evidence type="ECO:0000313" key="1">
    <source>
        <dbReference type="EMBL" id="KAF4118984.1"/>
    </source>
</evidence>
<protein>
    <submittedName>
        <fullName evidence="1">Uncharacterized protein</fullName>
    </submittedName>
</protein>
<sequence>MSGAASAQRPRTLLSPQRITPPVCFTCEDQRPLLDASGLVSFGTSEEETMSLMASDADEWLSGQDLVESLLAEGVCHCHLTAQQCPPNTSSTQRWMLSTVTPCNCRPWVRDIQP</sequence>
<dbReference type="AlphaFoldDB" id="A0A7J6DJL1"/>
<keyword evidence="2" id="KW-1185">Reference proteome</keyword>
<comment type="caution">
    <text evidence="1">The sequence shown here is derived from an EMBL/GenBank/DDBJ whole genome shotgun (WGS) entry which is preliminary data.</text>
</comment>
<gene>
    <name evidence="1" type="ORF">G5714_001035</name>
</gene>